<evidence type="ECO:0000256" key="1">
    <source>
        <dbReference type="ARBA" id="ARBA00007734"/>
    </source>
</evidence>
<organism evidence="4 5">
    <name type="scientific">Hydrogenophilus thermoluteolus</name>
    <name type="common">Pseudomonas hydrogenothermophila</name>
    <dbReference type="NCBI Taxonomy" id="297"/>
    <lineage>
        <taxon>Bacteria</taxon>
        <taxon>Pseudomonadati</taxon>
        <taxon>Pseudomonadota</taxon>
        <taxon>Hydrogenophilia</taxon>
        <taxon>Hydrogenophilales</taxon>
        <taxon>Hydrogenophilaceae</taxon>
        <taxon>Hydrogenophilus</taxon>
    </lineage>
</organism>
<dbReference type="KEGG" id="htl:HPTL_1652"/>
<protein>
    <submittedName>
        <fullName evidence="4">Transglycosylase</fullName>
    </submittedName>
</protein>
<dbReference type="AlphaFoldDB" id="A0A2Z6E095"/>
<feature type="domain" description="Transglycosylase SLT" evidence="3">
    <location>
        <begin position="95"/>
        <end position="183"/>
    </location>
</feature>
<evidence type="ECO:0000313" key="5">
    <source>
        <dbReference type="Proteomes" id="UP000262004"/>
    </source>
</evidence>
<sequence>MIRGAKRTGTFLLLFALLSAPPTLQAGAQRYEPLADAVRAALATATQADAPPPIATLAATFPESAQWVAKQQSRVARYLPDPIERDELLYTVWYEAARAGLPPDLVLAVIHVESRFRKYAVSTAGARGYMQVMPFWVDLIGTPEHNLFHLRTNLRYGTVILRHYLDIEQGDLVRALGRYNGSLGDPTYPNLVFAALNHYR</sequence>
<dbReference type="OrthoDB" id="92254at2"/>
<feature type="chain" id="PRO_5016258956" evidence="2">
    <location>
        <begin position="27"/>
        <end position="200"/>
    </location>
</feature>
<accession>A0A2Z6E095</accession>
<proteinExistence type="inferred from homology"/>
<dbReference type="Proteomes" id="UP000262004">
    <property type="component" value="Chromosome"/>
</dbReference>
<comment type="similarity">
    <text evidence="1">Belongs to the transglycosylase Slt family.</text>
</comment>
<evidence type="ECO:0000256" key="2">
    <source>
        <dbReference type="SAM" id="SignalP"/>
    </source>
</evidence>
<dbReference type="PANTHER" id="PTHR37423:SF2">
    <property type="entry name" value="MEMBRANE-BOUND LYTIC MUREIN TRANSGLYCOSYLASE C"/>
    <property type="match status" value="1"/>
</dbReference>
<dbReference type="SUPFAM" id="SSF53955">
    <property type="entry name" value="Lysozyme-like"/>
    <property type="match status" value="1"/>
</dbReference>
<dbReference type="InterPro" id="IPR008258">
    <property type="entry name" value="Transglycosylase_SLT_dom_1"/>
</dbReference>
<dbReference type="Gene3D" id="1.10.530.10">
    <property type="match status" value="1"/>
</dbReference>
<keyword evidence="5" id="KW-1185">Reference proteome</keyword>
<name>A0A2Z6E095_HYDTE</name>
<dbReference type="RefSeq" id="WP_119335602.1">
    <property type="nucleotide sequence ID" value="NZ_AP018558.1"/>
</dbReference>
<evidence type="ECO:0000259" key="3">
    <source>
        <dbReference type="Pfam" id="PF01464"/>
    </source>
</evidence>
<feature type="signal peptide" evidence="2">
    <location>
        <begin position="1"/>
        <end position="26"/>
    </location>
</feature>
<gene>
    <name evidence="4" type="ORF">HPTL_1652</name>
</gene>
<dbReference type="Pfam" id="PF01464">
    <property type="entry name" value="SLT"/>
    <property type="match status" value="1"/>
</dbReference>
<reference evidence="4 5" key="1">
    <citation type="submission" date="2018-04" db="EMBL/GenBank/DDBJ databases">
        <title>Complete genome sequence of Hydrogenophilus thermoluteolus TH-1.</title>
        <authorList>
            <person name="Arai H."/>
        </authorList>
    </citation>
    <scope>NUCLEOTIDE SEQUENCE [LARGE SCALE GENOMIC DNA]</scope>
    <source>
        <strain evidence="4 5">TH-1</strain>
    </source>
</reference>
<dbReference type="InterPro" id="IPR023346">
    <property type="entry name" value="Lysozyme-like_dom_sf"/>
</dbReference>
<dbReference type="PANTHER" id="PTHR37423">
    <property type="entry name" value="SOLUBLE LYTIC MUREIN TRANSGLYCOSYLASE-RELATED"/>
    <property type="match status" value="1"/>
</dbReference>
<dbReference type="EMBL" id="AP018558">
    <property type="protein sequence ID" value="BBD77912.1"/>
    <property type="molecule type" value="Genomic_DNA"/>
</dbReference>
<keyword evidence="2" id="KW-0732">Signal</keyword>
<evidence type="ECO:0000313" key="4">
    <source>
        <dbReference type="EMBL" id="BBD77912.1"/>
    </source>
</evidence>